<evidence type="ECO:0000313" key="3">
    <source>
        <dbReference type="Proteomes" id="UP000823749"/>
    </source>
</evidence>
<proteinExistence type="predicted"/>
<dbReference type="AlphaFoldDB" id="A0AAV6L0T7"/>
<dbReference type="Proteomes" id="UP000823749">
    <property type="component" value="Chromosome 3"/>
</dbReference>
<feature type="transmembrane region" description="Helical" evidence="1">
    <location>
        <begin position="28"/>
        <end position="46"/>
    </location>
</feature>
<organism evidence="2 3">
    <name type="scientific">Rhododendron griersonianum</name>
    <dbReference type="NCBI Taxonomy" id="479676"/>
    <lineage>
        <taxon>Eukaryota</taxon>
        <taxon>Viridiplantae</taxon>
        <taxon>Streptophyta</taxon>
        <taxon>Embryophyta</taxon>
        <taxon>Tracheophyta</taxon>
        <taxon>Spermatophyta</taxon>
        <taxon>Magnoliopsida</taxon>
        <taxon>eudicotyledons</taxon>
        <taxon>Gunneridae</taxon>
        <taxon>Pentapetalae</taxon>
        <taxon>asterids</taxon>
        <taxon>Ericales</taxon>
        <taxon>Ericaceae</taxon>
        <taxon>Ericoideae</taxon>
        <taxon>Rhodoreae</taxon>
        <taxon>Rhododendron</taxon>
    </lineage>
</organism>
<sequence>MYVLCFHANMYTIAPSKEVLRESGACFYAKRVFFAYVCFLIIGFDLELRF</sequence>
<name>A0AAV6L0T7_9ERIC</name>
<evidence type="ECO:0000313" key="2">
    <source>
        <dbReference type="EMBL" id="KAG5558592.1"/>
    </source>
</evidence>
<protein>
    <submittedName>
        <fullName evidence="2">Uncharacterized protein</fullName>
    </submittedName>
</protein>
<keyword evidence="1" id="KW-0472">Membrane</keyword>
<dbReference type="EMBL" id="JACTNZ010000003">
    <property type="protein sequence ID" value="KAG5558592.1"/>
    <property type="molecule type" value="Genomic_DNA"/>
</dbReference>
<keyword evidence="1" id="KW-1133">Transmembrane helix</keyword>
<keyword evidence="1" id="KW-0812">Transmembrane</keyword>
<comment type="caution">
    <text evidence="2">The sequence shown here is derived from an EMBL/GenBank/DDBJ whole genome shotgun (WGS) entry which is preliminary data.</text>
</comment>
<reference evidence="2" key="1">
    <citation type="submission" date="2020-08" db="EMBL/GenBank/DDBJ databases">
        <title>Plant Genome Project.</title>
        <authorList>
            <person name="Zhang R.-G."/>
        </authorList>
    </citation>
    <scope>NUCLEOTIDE SEQUENCE</scope>
    <source>
        <strain evidence="2">WSP0</strain>
        <tissue evidence="2">Leaf</tissue>
    </source>
</reference>
<keyword evidence="3" id="KW-1185">Reference proteome</keyword>
<evidence type="ECO:0000256" key="1">
    <source>
        <dbReference type="SAM" id="Phobius"/>
    </source>
</evidence>
<accession>A0AAV6L0T7</accession>
<gene>
    <name evidence="2" type="ORF">RHGRI_008516</name>
</gene>